<dbReference type="InterPro" id="IPR036162">
    <property type="entry name" value="Resolvase-like_N_sf"/>
</dbReference>
<dbReference type="PANTHER" id="PTHR30461:SF23">
    <property type="entry name" value="DNA RECOMBINASE-RELATED"/>
    <property type="match status" value="1"/>
</dbReference>
<feature type="coiled-coil region" evidence="1">
    <location>
        <begin position="364"/>
        <end position="418"/>
    </location>
</feature>
<dbReference type="PROSITE" id="PS51737">
    <property type="entry name" value="RECOMBINASE_DNA_BIND"/>
    <property type="match status" value="1"/>
</dbReference>
<dbReference type="Pfam" id="PF00239">
    <property type="entry name" value="Resolvase"/>
    <property type="match status" value="1"/>
</dbReference>
<dbReference type="InterPro" id="IPR011109">
    <property type="entry name" value="DNA_bind_recombinase_dom"/>
</dbReference>
<dbReference type="PANTHER" id="PTHR30461">
    <property type="entry name" value="DNA-INVERTASE FROM LAMBDOID PROPHAGE"/>
    <property type="match status" value="1"/>
</dbReference>
<dbReference type="EMBL" id="SDOZ01000002">
    <property type="protein sequence ID" value="RXZ61625.1"/>
    <property type="molecule type" value="Genomic_DNA"/>
</dbReference>
<dbReference type="Pfam" id="PF07508">
    <property type="entry name" value="Recombinase"/>
    <property type="match status" value="1"/>
</dbReference>
<organism evidence="4 5">
    <name type="scientific">Candidatus Borkfalkia ceftriaxoniphila</name>
    <dbReference type="NCBI Taxonomy" id="2508949"/>
    <lineage>
        <taxon>Bacteria</taxon>
        <taxon>Bacillati</taxon>
        <taxon>Bacillota</taxon>
        <taxon>Clostridia</taxon>
        <taxon>Christensenellales</taxon>
        <taxon>Christensenellaceae</taxon>
        <taxon>Candidatus Borkfalkia</taxon>
    </lineage>
</organism>
<keyword evidence="5" id="KW-1185">Reference proteome</keyword>
<sequence>MRYAAFYGRYSCERQNEQSIEGQLRICQQYADQHDLKIVETYIDRAMTGTNDHRPAFQKMLADCEKNVLWDIVLVYAIDRFGRNSIEIAVNKQKLKKNNKMLISATQRTSDNIDGTKNLDGILLENVYIGLAEYYSAELSQKIRRGLHESRMKGQFSGGILPYGYYVENKKVFIDEERAEIVRFIFQQYAEGTTVKEIIRKLTEKGLTYRGKPFAMNTVYQMLRLEKYIGICRYDEGVYDNIFPAIVPKYIYEDVQKILQTNKKGSKSTRTEFLLKGKLLCGYCGKNMHGDSGTSHTGKTMHYYNCMARKRNNSCNKSAVSKDKFEKLITDTTVQLFEDQSNIDLIANEIMNVHKTRMNKKSVLSILENQRDEIKRSLANIMKAVEKGIFNATTQSRMEELEKQLADVESNIAIEQYKEKTILTKENIIDFLTNAILQKPKKMLQTLIQKIVVYDDKIIIYYNFTDKTNPDESNHRDSFYYPGSDSSVMVECLYRKLNEKKSIEFSIDFFNCYLGA</sequence>
<dbReference type="SUPFAM" id="SSF53041">
    <property type="entry name" value="Resolvase-like"/>
    <property type="match status" value="1"/>
</dbReference>
<dbReference type="AlphaFoldDB" id="A0A4Q2KAN3"/>
<dbReference type="OrthoDB" id="9781670at2"/>
<comment type="caution">
    <text evidence="4">The sequence shown here is derived from an EMBL/GenBank/DDBJ whole genome shotgun (WGS) entry which is preliminary data.</text>
</comment>
<evidence type="ECO:0000313" key="4">
    <source>
        <dbReference type="EMBL" id="RXZ61625.1"/>
    </source>
</evidence>
<dbReference type="InterPro" id="IPR025827">
    <property type="entry name" value="Zn_ribbon_recom_dom"/>
</dbReference>
<dbReference type="GO" id="GO:0000150">
    <property type="term" value="F:DNA strand exchange activity"/>
    <property type="evidence" value="ECO:0007669"/>
    <property type="project" value="InterPro"/>
</dbReference>
<dbReference type="CDD" id="cd00338">
    <property type="entry name" value="Ser_Recombinase"/>
    <property type="match status" value="1"/>
</dbReference>
<gene>
    <name evidence="4" type="ORF">ESZ91_04305</name>
</gene>
<evidence type="ECO:0000259" key="3">
    <source>
        <dbReference type="PROSITE" id="PS51737"/>
    </source>
</evidence>
<reference evidence="4 5" key="1">
    <citation type="journal article" date="2019" name="Gut">
        <title>Antibiotics-induced monodominance of a novel gut bacterial order.</title>
        <authorList>
            <person name="Hildebrand F."/>
            <person name="Moitinho-Silva L."/>
            <person name="Blasche S."/>
            <person name="Jahn M.T."/>
            <person name="Gossmann T.I."/>
            <person name="Heuerta-Cepas J."/>
            <person name="Hercog R."/>
            <person name="Luetge M."/>
            <person name="Bahram M."/>
            <person name="Pryszlak A."/>
            <person name="Alves R.J."/>
            <person name="Waszak S.M."/>
            <person name="Zhu A."/>
            <person name="Ye L."/>
            <person name="Costea P.I."/>
            <person name="Aalvink S."/>
            <person name="Belzer C."/>
            <person name="Forslund S.K."/>
            <person name="Sunagawa S."/>
            <person name="Hentschel U."/>
            <person name="Merten C."/>
            <person name="Patil K.R."/>
            <person name="Benes V."/>
            <person name="Bork P."/>
        </authorList>
    </citation>
    <scope>NUCLEOTIDE SEQUENCE [LARGE SCALE GENOMIC DNA]</scope>
    <source>
        <strain evidence="4 5">HDS1380</strain>
    </source>
</reference>
<dbReference type="Gene3D" id="3.90.1750.20">
    <property type="entry name" value="Putative Large Serine Recombinase, Chain B, Domain 2"/>
    <property type="match status" value="1"/>
</dbReference>
<protein>
    <recommendedName>
        <fullName evidence="6">Recombinase family protein</fullName>
    </recommendedName>
</protein>
<feature type="domain" description="Resolvase/invertase-type recombinase catalytic" evidence="2">
    <location>
        <begin position="3"/>
        <end position="154"/>
    </location>
</feature>
<dbReference type="GO" id="GO:0003677">
    <property type="term" value="F:DNA binding"/>
    <property type="evidence" value="ECO:0007669"/>
    <property type="project" value="InterPro"/>
</dbReference>
<dbReference type="Pfam" id="PF13408">
    <property type="entry name" value="Zn_ribbon_recom"/>
    <property type="match status" value="1"/>
</dbReference>
<feature type="domain" description="Recombinase" evidence="3">
    <location>
        <begin position="162"/>
        <end position="265"/>
    </location>
</feature>
<name>A0A4Q2KAN3_9FIRM</name>
<evidence type="ECO:0000259" key="2">
    <source>
        <dbReference type="PROSITE" id="PS51736"/>
    </source>
</evidence>
<evidence type="ECO:0000313" key="5">
    <source>
        <dbReference type="Proteomes" id="UP000291269"/>
    </source>
</evidence>
<accession>A0A4Q2KAN3</accession>
<dbReference type="Proteomes" id="UP000291269">
    <property type="component" value="Unassembled WGS sequence"/>
</dbReference>
<dbReference type="SMART" id="SM00857">
    <property type="entry name" value="Resolvase"/>
    <property type="match status" value="1"/>
</dbReference>
<dbReference type="PROSITE" id="PS51736">
    <property type="entry name" value="RECOMBINASES_3"/>
    <property type="match status" value="1"/>
</dbReference>
<dbReference type="InterPro" id="IPR050639">
    <property type="entry name" value="SSR_resolvase"/>
</dbReference>
<proteinExistence type="predicted"/>
<evidence type="ECO:0008006" key="6">
    <source>
        <dbReference type="Google" id="ProtNLM"/>
    </source>
</evidence>
<evidence type="ECO:0000256" key="1">
    <source>
        <dbReference type="SAM" id="Coils"/>
    </source>
</evidence>
<dbReference type="InterPro" id="IPR038109">
    <property type="entry name" value="DNA_bind_recomb_sf"/>
</dbReference>
<dbReference type="InterPro" id="IPR006119">
    <property type="entry name" value="Resolv_N"/>
</dbReference>
<dbReference type="Gene3D" id="3.40.50.1390">
    <property type="entry name" value="Resolvase, N-terminal catalytic domain"/>
    <property type="match status" value="1"/>
</dbReference>
<keyword evidence="1" id="KW-0175">Coiled coil</keyword>
<dbReference type="RefSeq" id="WP_129224474.1">
    <property type="nucleotide sequence ID" value="NZ_SDOZ01000002.1"/>
</dbReference>